<organism evidence="1 2">
    <name type="scientific">Novipirellula aureliae</name>
    <dbReference type="NCBI Taxonomy" id="2527966"/>
    <lineage>
        <taxon>Bacteria</taxon>
        <taxon>Pseudomonadati</taxon>
        <taxon>Planctomycetota</taxon>
        <taxon>Planctomycetia</taxon>
        <taxon>Pirellulales</taxon>
        <taxon>Pirellulaceae</taxon>
        <taxon>Novipirellula</taxon>
    </lineage>
</organism>
<keyword evidence="2" id="KW-1185">Reference proteome</keyword>
<dbReference type="EMBL" id="SJPY01000006">
    <property type="protein sequence ID" value="TWU39144.1"/>
    <property type="molecule type" value="Genomic_DNA"/>
</dbReference>
<comment type="caution">
    <text evidence="1">The sequence shown here is derived from an EMBL/GenBank/DDBJ whole genome shotgun (WGS) entry which is preliminary data.</text>
</comment>
<sequence length="290" mass="33093">MSIIHACGVLAADVFTNAEVLSLHSYELTKIPKRDTDRTRCMVKCLASVVSSHRELNPLVTLEVQQDIGRSATRLKRHPDLPDHCSSAFSYAMELGLEISVRAVMGIWPDSDTCIDSFFDDSRWVALLQLITSDPKKAAFVDDRSRILLPEVVPLNRNYRELSCLVQRETNYYETENHPMDDDTICILEYDYSSVLYRGQSYQLREHEAKVLEHMCLTRAPVQDTTLVAVANREGRLRDVFRSASNKTNKVFGDVIIPLIEGGARKNGWRELVSKKVWIKTEDSQKQPQF</sequence>
<proteinExistence type="predicted"/>
<accession>A0A5C6DSG9</accession>
<reference evidence="1 2" key="1">
    <citation type="submission" date="2019-02" db="EMBL/GenBank/DDBJ databases">
        <title>Deep-cultivation of Planctomycetes and their phenomic and genomic characterization uncovers novel biology.</title>
        <authorList>
            <person name="Wiegand S."/>
            <person name="Jogler M."/>
            <person name="Boedeker C."/>
            <person name="Pinto D."/>
            <person name="Vollmers J."/>
            <person name="Rivas-Marin E."/>
            <person name="Kohn T."/>
            <person name="Peeters S.H."/>
            <person name="Heuer A."/>
            <person name="Rast P."/>
            <person name="Oberbeckmann S."/>
            <person name="Bunk B."/>
            <person name="Jeske O."/>
            <person name="Meyerdierks A."/>
            <person name="Storesund J.E."/>
            <person name="Kallscheuer N."/>
            <person name="Luecker S."/>
            <person name="Lage O.M."/>
            <person name="Pohl T."/>
            <person name="Merkel B.J."/>
            <person name="Hornburger P."/>
            <person name="Mueller R.-W."/>
            <person name="Bruemmer F."/>
            <person name="Labrenz M."/>
            <person name="Spormann A.M."/>
            <person name="Op Den Camp H."/>
            <person name="Overmann J."/>
            <person name="Amann R."/>
            <person name="Jetten M.S.M."/>
            <person name="Mascher T."/>
            <person name="Medema M.H."/>
            <person name="Devos D.P."/>
            <person name="Kaster A.-K."/>
            <person name="Ovreas L."/>
            <person name="Rohde M."/>
            <person name="Galperin M.Y."/>
            <person name="Jogler C."/>
        </authorList>
    </citation>
    <scope>NUCLEOTIDE SEQUENCE [LARGE SCALE GENOMIC DNA]</scope>
    <source>
        <strain evidence="1 2">Q31b</strain>
    </source>
</reference>
<gene>
    <name evidence="1" type="ORF">Q31b_42290</name>
</gene>
<evidence type="ECO:0000313" key="1">
    <source>
        <dbReference type="EMBL" id="TWU39144.1"/>
    </source>
</evidence>
<evidence type="ECO:0000313" key="2">
    <source>
        <dbReference type="Proteomes" id="UP000315471"/>
    </source>
</evidence>
<dbReference type="Proteomes" id="UP000315471">
    <property type="component" value="Unassembled WGS sequence"/>
</dbReference>
<name>A0A5C6DSG9_9BACT</name>
<protein>
    <submittedName>
        <fullName evidence="1">Uncharacterized protein</fullName>
    </submittedName>
</protein>
<dbReference type="AlphaFoldDB" id="A0A5C6DSG9"/>